<dbReference type="EMBL" id="JARKIE010000002">
    <property type="protein sequence ID" value="KAJ7709758.1"/>
    <property type="molecule type" value="Genomic_DNA"/>
</dbReference>
<organism evidence="2 3">
    <name type="scientific">Mycena rosella</name>
    <name type="common">Pink bonnet</name>
    <name type="synonym">Agaricus rosellus</name>
    <dbReference type="NCBI Taxonomy" id="1033263"/>
    <lineage>
        <taxon>Eukaryota</taxon>
        <taxon>Fungi</taxon>
        <taxon>Dikarya</taxon>
        <taxon>Basidiomycota</taxon>
        <taxon>Agaricomycotina</taxon>
        <taxon>Agaricomycetes</taxon>
        <taxon>Agaricomycetidae</taxon>
        <taxon>Agaricales</taxon>
        <taxon>Marasmiineae</taxon>
        <taxon>Mycenaceae</taxon>
        <taxon>Mycena</taxon>
    </lineage>
</organism>
<feature type="compositionally biased region" description="Basic and acidic residues" evidence="1">
    <location>
        <begin position="128"/>
        <end position="137"/>
    </location>
</feature>
<accession>A0AAD7MBN2</accession>
<feature type="compositionally biased region" description="Polar residues" evidence="1">
    <location>
        <begin position="140"/>
        <end position="150"/>
    </location>
</feature>
<feature type="compositionally biased region" description="Basic residues" evidence="1">
    <location>
        <begin position="99"/>
        <end position="108"/>
    </location>
</feature>
<feature type="compositionally biased region" description="Acidic residues" evidence="1">
    <location>
        <begin position="115"/>
        <end position="127"/>
    </location>
</feature>
<proteinExistence type="predicted"/>
<evidence type="ECO:0000313" key="2">
    <source>
        <dbReference type="EMBL" id="KAJ7709758.1"/>
    </source>
</evidence>
<keyword evidence="3" id="KW-1185">Reference proteome</keyword>
<reference evidence="2" key="1">
    <citation type="submission" date="2023-03" db="EMBL/GenBank/DDBJ databases">
        <title>Massive genome expansion in bonnet fungi (Mycena s.s.) driven by repeated elements and novel gene families across ecological guilds.</title>
        <authorList>
            <consortium name="Lawrence Berkeley National Laboratory"/>
            <person name="Harder C.B."/>
            <person name="Miyauchi S."/>
            <person name="Viragh M."/>
            <person name="Kuo A."/>
            <person name="Thoen E."/>
            <person name="Andreopoulos B."/>
            <person name="Lu D."/>
            <person name="Skrede I."/>
            <person name="Drula E."/>
            <person name="Henrissat B."/>
            <person name="Morin E."/>
            <person name="Kohler A."/>
            <person name="Barry K."/>
            <person name="LaButti K."/>
            <person name="Morin E."/>
            <person name="Salamov A."/>
            <person name="Lipzen A."/>
            <person name="Mereny Z."/>
            <person name="Hegedus B."/>
            <person name="Baldrian P."/>
            <person name="Stursova M."/>
            <person name="Weitz H."/>
            <person name="Taylor A."/>
            <person name="Grigoriev I.V."/>
            <person name="Nagy L.G."/>
            <person name="Martin F."/>
            <person name="Kauserud H."/>
        </authorList>
    </citation>
    <scope>NUCLEOTIDE SEQUENCE</scope>
    <source>
        <strain evidence="2">CBHHK067</strain>
    </source>
</reference>
<evidence type="ECO:0000313" key="3">
    <source>
        <dbReference type="Proteomes" id="UP001221757"/>
    </source>
</evidence>
<feature type="region of interest" description="Disordered" evidence="1">
    <location>
        <begin position="48"/>
        <end position="150"/>
    </location>
</feature>
<dbReference type="AlphaFoldDB" id="A0AAD7MBN2"/>
<protein>
    <submittedName>
        <fullName evidence="2">Uncharacterized protein</fullName>
    </submittedName>
</protein>
<comment type="caution">
    <text evidence="2">The sequence shown here is derived from an EMBL/GenBank/DDBJ whole genome shotgun (WGS) entry which is preliminary data.</text>
</comment>
<gene>
    <name evidence="2" type="ORF">B0H17DRAFT_1124281</name>
</gene>
<sequence>MRTRVVRRAPNRFLSRAKDNLRGRDRRCRPNGNEGGHRVVELDGILDRRNGDGNLRELSGHRVNRNGRRNERRDFSPRLTGDRATQFRVATERRDGNGRRLRRRKKNARAGSGEKDEDAEVEGDDAEYDRVYGDRGEGSGNPTTRQGRRR</sequence>
<dbReference type="Proteomes" id="UP001221757">
    <property type="component" value="Unassembled WGS sequence"/>
</dbReference>
<feature type="compositionally biased region" description="Basic and acidic residues" evidence="1">
    <location>
        <begin position="48"/>
        <end position="60"/>
    </location>
</feature>
<name>A0AAD7MBN2_MYCRO</name>
<evidence type="ECO:0000256" key="1">
    <source>
        <dbReference type="SAM" id="MobiDB-lite"/>
    </source>
</evidence>